<protein>
    <recommendedName>
        <fullName evidence="1">HTH-like domain-containing protein</fullName>
    </recommendedName>
</protein>
<comment type="caution">
    <text evidence="2">The sequence shown here is derived from an EMBL/GenBank/DDBJ whole genome shotgun (WGS) entry which is preliminary data.</text>
</comment>
<feature type="domain" description="HTH-like" evidence="1">
    <location>
        <begin position="3"/>
        <end position="73"/>
    </location>
</feature>
<reference evidence="2 3" key="1">
    <citation type="journal article" date="2017" name="Int. J. Syst. Evol. Microbiol.">
        <title>Maripseudobacter aurantiacus gen. nov., sp. nov., a novel member of the family Flavobacteriaceae isolated from a sedimentation basin.</title>
        <authorList>
            <person name="Chen C."/>
            <person name="Su Y."/>
            <person name="Tao T."/>
            <person name="Fu G."/>
            <person name="Zhang C."/>
            <person name="Sun C."/>
            <person name="Zhang X."/>
            <person name="Wu M."/>
        </authorList>
    </citation>
    <scope>NUCLEOTIDE SEQUENCE [LARGE SCALE GENOMIC DNA]</scope>
    <source>
        <strain evidence="3">CDA4</strain>
    </source>
</reference>
<keyword evidence="3" id="KW-1185">Reference proteome</keyword>
<organism evidence="2 3">
    <name type="scientific">Maribacter aurantiacus</name>
    <dbReference type="NCBI Taxonomy" id="1882343"/>
    <lineage>
        <taxon>Bacteria</taxon>
        <taxon>Pseudomonadati</taxon>
        <taxon>Bacteroidota</taxon>
        <taxon>Flavobacteriia</taxon>
        <taxon>Flavobacteriales</taxon>
        <taxon>Flavobacteriaceae</taxon>
        <taxon>Maribacter</taxon>
    </lineage>
</organism>
<evidence type="ECO:0000313" key="2">
    <source>
        <dbReference type="EMBL" id="TLF44824.1"/>
    </source>
</evidence>
<dbReference type="Proteomes" id="UP000308382">
    <property type="component" value="Unassembled WGS sequence"/>
</dbReference>
<sequence length="74" mass="8337">MEIKELGQKLNKMYSEAPKGEMVAMIHLFGVKYANEIKKGKFSKYEIAKAANIPVSYAVEINKGVKLSRYVKAI</sequence>
<dbReference type="EMBL" id="VBUK01000004">
    <property type="protein sequence ID" value="TLF44824.1"/>
    <property type="molecule type" value="Genomic_DNA"/>
</dbReference>
<dbReference type="InterPro" id="IPR056975">
    <property type="entry name" value="HTH_73"/>
</dbReference>
<dbReference type="RefSeq" id="WP_138258033.1">
    <property type="nucleotide sequence ID" value="NZ_VBUK01000004.1"/>
</dbReference>
<name>A0A5R8M5J9_9FLAO</name>
<proteinExistence type="predicted"/>
<evidence type="ECO:0000313" key="3">
    <source>
        <dbReference type="Proteomes" id="UP000308382"/>
    </source>
</evidence>
<accession>A0A5R8M5J9</accession>
<dbReference type="AlphaFoldDB" id="A0A5R8M5J9"/>
<gene>
    <name evidence="2" type="ORF">FEK29_08645</name>
</gene>
<dbReference type="Pfam" id="PF24718">
    <property type="entry name" value="HTH_73"/>
    <property type="match status" value="1"/>
</dbReference>
<dbReference type="OrthoDB" id="6267254at2"/>
<evidence type="ECO:0000259" key="1">
    <source>
        <dbReference type="Pfam" id="PF24718"/>
    </source>
</evidence>